<reference evidence="2" key="1">
    <citation type="journal article" date="2019" name="Int. J. Syst. Evol. Microbiol.">
        <title>The Global Catalogue of Microorganisms (GCM) 10K type strain sequencing project: providing services to taxonomists for standard genome sequencing and annotation.</title>
        <authorList>
            <consortium name="The Broad Institute Genomics Platform"/>
            <consortium name="The Broad Institute Genome Sequencing Center for Infectious Disease"/>
            <person name="Wu L."/>
            <person name="Ma J."/>
        </authorList>
    </citation>
    <scope>NUCLEOTIDE SEQUENCE [LARGE SCALE GENOMIC DNA]</scope>
    <source>
        <strain evidence="2">JCM 1405</strain>
    </source>
</reference>
<name>A0ABP3TUE0_9CLOT</name>
<sequence>MARCEVCGKKAEIHHIVNRCQGGIDFDLNYKYLCSEHHRGENGPHKNWKIDLQYKLEMQENLCEILLKDFYNLEEISYILHINKNKTKKIMKHSKVYKEGYKKEDIIFKLMGNELYELNMLADYNDEFIPLFVG</sequence>
<keyword evidence="1" id="KW-0540">Nuclease</keyword>
<protein>
    <submittedName>
        <fullName evidence="1">HNH endonuclease signature motif containing protein</fullName>
    </submittedName>
</protein>
<dbReference type="InterPro" id="IPR003615">
    <property type="entry name" value="HNH_nuc"/>
</dbReference>
<gene>
    <name evidence="1" type="ORF">GCM10008905_04320</name>
</gene>
<evidence type="ECO:0000313" key="1">
    <source>
        <dbReference type="EMBL" id="GAA0718051.1"/>
    </source>
</evidence>
<keyword evidence="1" id="KW-0255">Endonuclease</keyword>
<evidence type="ECO:0000313" key="2">
    <source>
        <dbReference type="Proteomes" id="UP001500339"/>
    </source>
</evidence>
<dbReference type="Proteomes" id="UP001500339">
    <property type="component" value="Unassembled WGS sequence"/>
</dbReference>
<proteinExistence type="predicted"/>
<dbReference type="CDD" id="cd00085">
    <property type="entry name" value="HNHc"/>
    <property type="match status" value="1"/>
</dbReference>
<dbReference type="EMBL" id="BAAACF010000001">
    <property type="protein sequence ID" value="GAA0718051.1"/>
    <property type="molecule type" value="Genomic_DNA"/>
</dbReference>
<keyword evidence="2" id="KW-1185">Reference proteome</keyword>
<dbReference type="GO" id="GO:0004519">
    <property type="term" value="F:endonuclease activity"/>
    <property type="evidence" value="ECO:0007669"/>
    <property type="project" value="UniProtKB-KW"/>
</dbReference>
<accession>A0ABP3TUE0</accession>
<dbReference type="RefSeq" id="WP_343766042.1">
    <property type="nucleotide sequence ID" value="NZ_BAAACF010000001.1"/>
</dbReference>
<comment type="caution">
    <text evidence="1">The sequence shown here is derived from an EMBL/GenBank/DDBJ whole genome shotgun (WGS) entry which is preliminary data.</text>
</comment>
<organism evidence="1 2">
    <name type="scientific">Clostridium malenominatum</name>
    <dbReference type="NCBI Taxonomy" id="1539"/>
    <lineage>
        <taxon>Bacteria</taxon>
        <taxon>Bacillati</taxon>
        <taxon>Bacillota</taxon>
        <taxon>Clostridia</taxon>
        <taxon>Eubacteriales</taxon>
        <taxon>Clostridiaceae</taxon>
        <taxon>Clostridium</taxon>
    </lineage>
</organism>
<keyword evidence="1" id="KW-0378">Hydrolase</keyword>